<dbReference type="HOGENOM" id="CLU_2870565_0_0_1"/>
<dbReference type="Gramene" id="ERM94639">
    <property type="protein sequence ID" value="ERM94639"/>
    <property type="gene ID" value="AMTR_s00011p00196030"/>
</dbReference>
<proteinExistence type="predicted"/>
<dbReference type="AlphaFoldDB" id="W1NHG9"/>
<evidence type="ECO:0000313" key="2">
    <source>
        <dbReference type="Proteomes" id="UP000017836"/>
    </source>
</evidence>
<dbReference type="Proteomes" id="UP000017836">
    <property type="component" value="Unassembled WGS sequence"/>
</dbReference>
<organism evidence="1 2">
    <name type="scientific">Amborella trichopoda</name>
    <dbReference type="NCBI Taxonomy" id="13333"/>
    <lineage>
        <taxon>Eukaryota</taxon>
        <taxon>Viridiplantae</taxon>
        <taxon>Streptophyta</taxon>
        <taxon>Embryophyta</taxon>
        <taxon>Tracheophyta</taxon>
        <taxon>Spermatophyta</taxon>
        <taxon>Magnoliopsida</taxon>
        <taxon>Amborellales</taxon>
        <taxon>Amborellaceae</taxon>
        <taxon>Amborella</taxon>
    </lineage>
</organism>
<evidence type="ECO:0000313" key="1">
    <source>
        <dbReference type="EMBL" id="ERM94639.1"/>
    </source>
</evidence>
<accession>W1NHG9</accession>
<protein>
    <submittedName>
        <fullName evidence="1">Uncharacterized protein</fullName>
    </submittedName>
</protein>
<reference evidence="2" key="1">
    <citation type="journal article" date="2013" name="Science">
        <title>The Amborella genome and the evolution of flowering plants.</title>
        <authorList>
            <consortium name="Amborella Genome Project"/>
        </authorList>
    </citation>
    <scope>NUCLEOTIDE SEQUENCE [LARGE SCALE GENOMIC DNA]</scope>
</reference>
<name>W1NHG9_AMBTC</name>
<sequence length="64" mass="7092">MVCRGIKKVGIGEQKRVSFLEAERVAQMQEKGGHHSEVRVSFHGASRAMRELCPPANTRDEANA</sequence>
<dbReference type="EMBL" id="KI397507">
    <property type="protein sequence ID" value="ERM94639.1"/>
    <property type="molecule type" value="Genomic_DNA"/>
</dbReference>
<keyword evidence="2" id="KW-1185">Reference proteome</keyword>
<gene>
    <name evidence="1" type="ORF">AMTR_s00011p00196030</name>
</gene>